<dbReference type="InterPro" id="IPR036568">
    <property type="entry name" value="GGCT-like_sf"/>
</dbReference>
<evidence type="ECO:0000259" key="3">
    <source>
        <dbReference type="Pfam" id="PF06094"/>
    </source>
</evidence>
<comment type="caution">
    <text evidence="4">The sequence shown here is derived from an EMBL/GenBank/DDBJ whole genome shotgun (WGS) entry which is preliminary data.</text>
</comment>
<organism evidence="4 5">
    <name type="scientific">Nocardia acididurans</name>
    <dbReference type="NCBI Taxonomy" id="2802282"/>
    <lineage>
        <taxon>Bacteria</taxon>
        <taxon>Bacillati</taxon>
        <taxon>Actinomycetota</taxon>
        <taxon>Actinomycetes</taxon>
        <taxon>Mycobacteriales</taxon>
        <taxon>Nocardiaceae</taxon>
        <taxon>Nocardia</taxon>
    </lineage>
</organism>
<dbReference type="InterPro" id="IPR045038">
    <property type="entry name" value="AIG2-like"/>
</dbReference>
<gene>
    <name evidence="4" type="ORF">JK358_31705</name>
</gene>
<feature type="domain" description="Gamma-glutamylcyclotransferase AIG2-like" evidence="3">
    <location>
        <begin position="20"/>
        <end position="124"/>
    </location>
</feature>
<dbReference type="RefSeq" id="WP_201954838.1">
    <property type="nucleotide sequence ID" value="NZ_JAERRJ010000013.1"/>
</dbReference>
<dbReference type="Proteomes" id="UP000602198">
    <property type="component" value="Unassembled WGS sequence"/>
</dbReference>
<protein>
    <recommendedName>
        <fullName evidence="2">Putative gamma-glutamylcyclotransferase</fullName>
    </recommendedName>
</protein>
<proteinExistence type="predicted"/>
<dbReference type="InterPro" id="IPR009288">
    <property type="entry name" value="AIG2-like_dom"/>
</dbReference>
<name>A0ABS1MEA1_9NOCA</name>
<dbReference type="EMBL" id="JAERRJ010000013">
    <property type="protein sequence ID" value="MBL1078980.1"/>
    <property type="molecule type" value="Genomic_DNA"/>
</dbReference>
<keyword evidence="5" id="KW-1185">Reference proteome</keyword>
<evidence type="ECO:0000313" key="4">
    <source>
        <dbReference type="EMBL" id="MBL1078980.1"/>
    </source>
</evidence>
<sequence length="156" mass="17339">MSAARRWGRRRLLPAAGDPLFVYGTLQYPEVLNELIGRTPELEPAQVSGRRAAALPDRVYPGLVTATGAVTHGFLLRGLTAGEWQVLDAFEDDEYDLTPVSAHAGECEVYAWTYTWKAEALEQDWSVPVFTADHLPYYAAKCAAWRRELVLLTGTV</sequence>
<evidence type="ECO:0000256" key="2">
    <source>
        <dbReference type="ARBA" id="ARBA00030602"/>
    </source>
</evidence>
<dbReference type="Gene3D" id="3.10.490.10">
    <property type="entry name" value="Gamma-glutamyl cyclotransferase-like"/>
    <property type="match status" value="1"/>
</dbReference>
<dbReference type="InterPro" id="IPR013024">
    <property type="entry name" value="GGCT-like"/>
</dbReference>
<dbReference type="PANTHER" id="PTHR31544:SF2">
    <property type="entry name" value="AIG2-LIKE PROTEIN D"/>
    <property type="match status" value="1"/>
</dbReference>
<evidence type="ECO:0000313" key="5">
    <source>
        <dbReference type="Proteomes" id="UP000602198"/>
    </source>
</evidence>
<dbReference type="SUPFAM" id="SSF110857">
    <property type="entry name" value="Gamma-glutamyl cyclotransferase-like"/>
    <property type="match status" value="1"/>
</dbReference>
<accession>A0ABS1MEA1</accession>
<dbReference type="Pfam" id="PF06094">
    <property type="entry name" value="GGACT"/>
    <property type="match status" value="1"/>
</dbReference>
<dbReference type="PANTHER" id="PTHR31544">
    <property type="entry name" value="AIG2-LIKE PROTEIN D"/>
    <property type="match status" value="1"/>
</dbReference>
<keyword evidence="1" id="KW-0808">Transferase</keyword>
<reference evidence="4 5" key="1">
    <citation type="submission" date="2021-01" db="EMBL/GenBank/DDBJ databases">
        <title>WGS of actinomycetes isolated from Thailand.</title>
        <authorList>
            <person name="Thawai C."/>
        </authorList>
    </citation>
    <scope>NUCLEOTIDE SEQUENCE [LARGE SCALE GENOMIC DNA]</scope>
    <source>
        <strain evidence="4 5">LPG 2</strain>
    </source>
</reference>
<dbReference type="CDD" id="cd06661">
    <property type="entry name" value="GGCT_like"/>
    <property type="match status" value="1"/>
</dbReference>
<evidence type="ECO:0000256" key="1">
    <source>
        <dbReference type="ARBA" id="ARBA00022679"/>
    </source>
</evidence>